<accession>A0A0G4F0X9</accession>
<dbReference type="PhylomeDB" id="A0A0G4F0X9"/>
<feature type="signal peptide" evidence="1">
    <location>
        <begin position="1"/>
        <end position="21"/>
    </location>
</feature>
<keyword evidence="4" id="KW-1185">Reference proteome</keyword>
<feature type="domain" description="Alpha/beta hydrolase fold-5" evidence="2">
    <location>
        <begin position="425"/>
        <end position="504"/>
    </location>
</feature>
<evidence type="ECO:0000256" key="1">
    <source>
        <dbReference type="SAM" id="SignalP"/>
    </source>
</evidence>
<evidence type="ECO:0000259" key="2">
    <source>
        <dbReference type="Pfam" id="PF12695"/>
    </source>
</evidence>
<keyword evidence="1" id="KW-0732">Signal</keyword>
<evidence type="ECO:0000313" key="4">
    <source>
        <dbReference type="Proteomes" id="UP000041254"/>
    </source>
</evidence>
<dbReference type="Gene3D" id="3.40.50.1820">
    <property type="entry name" value="alpha/beta hydrolase"/>
    <property type="match status" value="1"/>
</dbReference>
<dbReference type="InterPro" id="IPR029059">
    <property type="entry name" value="AB_hydrolase_5"/>
</dbReference>
<dbReference type="EMBL" id="CDMY01000360">
    <property type="protein sequence ID" value="CEM05527.1"/>
    <property type="molecule type" value="Genomic_DNA"/>
</dbReference>
<dbReference type="VEuPathDB" id="CryptoDB:Vbra_8704"/>
<dbReference type="Pfam" id="PF12695">
    <property type="entry name" value="Abhydrolase_5"/>
    <property type="match status" value="1"/>
</dbReference>
<dbReference type="AlphaFoldDB" id="A0A0G4F0X9"/>
<evidence type="ECO:0000313" key="3">
    <source>
        <dbReference type="EMBL" id="CEM05527.1"/>
    </source>
</evidence>
<protein>
    <recommendedName>
        <fullName evidence="2">Alpha/beta hydrolase fold-5 domain-containing protein</fullName>
    </recommendedName>
</protein>
<sequence length="635" mass="70898">MRHSLRPLLFFMMVTLHQGQGHEAKAASQDTALRVPRQAPDRQLPEVATMPKCRPIEAVELFLNSSETVEVTQDLGAYIFEGIIPEGFPNVIRAGVVIFPDIGYDARAYAPLAHRLTARGVEIRGGLLDHPVIVVLPPCTPCMATEDFDVEQLRPCQACTSLVLQLLGKFELEKWGLIGFGEGAKAASVFAETFYPRVKAISIVGGIPDATANLKDKNMLVQLLGGESDVVFPPDVIAAHLDKLPIEALVATLPNVTHDDFSWHEYPCDTSKNHTDEYAPNSRLKTRDPLVDVLILGNYTTSFYHNILAVETGGVDDMFLVEEPSRYDGFPHQLPKEVLRSDPEYDKETEPPRPSCILYCPEPKEWRAGLSATVFGLYYKEVTAEGLEWLDENSTLTQNDTVSARFDEENLWWVYEGATPYKAGMIMFVGRHVPPEAYAILLRQLARKGYFMVCPYAPILLSPLNAVETGNRVLEQLGHIVDDWFAIGHSAGGVGVGDFCEANTARNTVRSQPPYVRGGIIMAGVFGFSNFTLMAARGDTGAAQMEFMELVGTRDFSRYDEPDDPERCHARIEQSMRTRVPDGHLTEVYIDDGDHYQWGAYGYQFPFKTARIWQQEQIRAGVEAMDLWLMDIVAR</sequence>
<gene>
    <name evidence="3" type="ORF">Vbra_8704</name>
</gene>
<feature type="chain" id="PRO_5005188591" description="Alpha/beta hydrolase fold-5 domain-containing protein" evidence="1">
    <location>
        <begin position="22"/>
        <end position="635"/>
    </location>
</feature>
<name>A0A0G4F0X9_VITBC</name>
<proteinExistence type="predicted"/>
<dbReference type="InParanoid" id="A0A0G4F0X9"/>
<dbReference type="SUPFAM" id="SSF53474">
    <property type="entry name" value="alpha/beta-Hydrolases"/>
    <property type="match status" value="2"/>
</dbReference>
<dbReference type="InterPro" id="IPR029058">
    <property type="entry name" value="AB_hydrolase_fold"/>
</dbReference>
<dbReference type="Proteomes" id="UP000041254">
    <property type="component" value="Unassembled WGS sequence"/>
</dbReference>
<dbReference type="GO" id="GO:0016787">
    <property type="term" value="F:hydrolase activity"/>
    <property type="evidence" value="ECO:0007669"/>
    <property type="project" value="InterPro"/>
</dbReference>
<organism evidence="3 4">
    <name type="scientific">Vitrella brassicaformis (strain CCMP3155)</name>
    <dbReference type="NCBI Taxonomy" id="1169540"/>
    <lineage>
        <taxon>Eukaryota</taxon>
        <taxon>Sar</taxon>
        <taxon>Alveolata</taxon>
        <taxon>Colpodellida</taxon>
        <taxon>Vitrellaceae</taxon>
        <taxon>Vitrella</taxon>
    </lineage>
</organism>
<reference evidence="3 4" key="1">
    <citation type="submission" date="2014-11" db="EMBL/GenBank/DDBJ databases">
        <authorList>
            <person name="Zhu J."/>
            <person name="Qi W."/>
            <person name="Song R."/>
        </authorList>
    </citation>
    <scope>NUCLEOTIDE SEQUENCE [LARGE SCALE GENOMIC DNA]</scope>
</reference>